<comment type="caution">
    <text evidence="2">The sequence shown here is derived from an EMBL/GenBank/DDBJ whole genome shotgun (WGS) entry which is preliminary data.</text>
</comment>
<name>A0AAW1SQL2_9CHLO</name>
<dbReference type="PANTHER" id="PTHR13464:SF0">
    <property type="entry name" value="SAP30-BINDING PROTEIN"/>
    <property type="match status" value="1"/>
</dbReference>
<dbReference type="InterPro" id="IPR012479">
    <property type="entry name" value="SAP30BP"/>
</dbReference>
<feature type="compositionally biased region" description="Low complexity" evidence="1">
    <location>
        <begin position="264"/>
        <end position="278"/>
    </location>
</feature>
<feature type="region of interest" description="Disordered" evidence="1">
    <location>
        <begin position="14"/>
        <end position="166"/>
    </location>
</feature>
<gene>
    <name evidence="2" type="ORF">WJX84_006179</name>
</gene>
<evidence type="ECO:0000313" key="2">
    <source>
        <dbReference type="EMBL" id="KAK9853392.1"/>
    </source>
</evidence>
<evidence type="ECO:0008006" key="4">
    <source>
        <dbReference type="Google" id="ProtNLM"/>
    </source>
</evidence>
<evidence type="ECO:0000313" key="3">
    <source>
        <dbReference type="Proteomes" id="UP001485043"/>
    </source>
</evidence>
<dbReference type="AlphaFoldDB" id="A0AAW1SQL2"/>
<dbReference type="Proteomes" id="UP001485043">
    <property type="component" value="Unassembled WGS sequence"/>
</dbReference>
<evidence type="ECO:0000256" key="1">
    <source>
        <dbReference type="SAM" id="MobiDB-lite"/>
    </source>
</evidence>
<dbReference type="EMBL" id="JALJOV010001143">
    <property type="protein sequence ID" value="KAK9853392.1"/>
    <property type="molecule type" value="Genomic_DNA"/>
</dbReference>
<feature type="compositionally biased region" description="Low complexity" evidence="1">
    <location>
        <begin position="292"/>
        <end position="306"/>
    </location>
</feature>
<feature type="region of interest" description="Disordered" evidence="1">
    <location>
        <begin position="264"/>
        <end position="316"/>
    </location>
</feature>
<sequence length="316" mass="33015">MAGALGGLIDAYVDSDDDEPVAQGTEAELGDDVSAGRVLLAPTLPTLSAAPPTSPLPPTSQLGLTPPLDPTDAAPDGLGSGDILTAMQQQQQRRDQQAAGVSSASMGLSGTAASGVPLSPGLAREPGGESPMQGVVGDGAAARTPEPEPDLSLPDELPSPPTEPCAPALQALISKLLDTQREQGQTLNNAMKSHRDYRNPNFLQKMVEFCDIQQYGSLYPNELWDPSSLPAEDHSDALLDEHAQLHERRHAERAKRGTVEFTPAAGTAARTAAPSGTRQIDPRTLTQAVARTSASLSSQATTQGASKRSKWDHAGR</sequence>
<organism evidence="2 3">
    <name type="scientific">Apatococcus fuscideae</name>
    <dbReference type="NCBI Taxonomy" id="2026836"/>
    <lineage>
        <taxon>Eukaryota</taxon>
        <taxon>Viridiplantae</taxon>
        <taxon>Chlorophyta</taxon>
        <taxon>core chlorophytes</taxon>
        <taxon>Trebouxiophyceae</taxon>
        <taxon>Chlorellales</taxon>
        <taxon>Chlorellaceae</taxon>
        <taxon>Apatococcus</taxon>
    </lineage>
</organism>
<proteinExistence type="predicted"/>
<dbReference type="GO" id="GO:0006355">
    <property type="term" value="P:regulation of DNA-templated transcription"/>
    <property type="evidence" value="ECO:0007669"/>
    <property type="project" value="InterPro"/>
</dbReference>
<protein>
    <recommendedName>
        <fullName evidence="4">SAP30-binding protein</fullName>
    </recommendedName>
</protein>
<accession>A0AAW1SQL2</accession>
<dbReference type="GO" id="GO:0005634">
    <property type="term" value="C:nucleus"/>
    <property type="evidence" value="ECO:0007669"/>
    <property type="project" value="TreeGrafter"/>
</dbReference>
<reference evidence="2 3" key="1">
    <citation type="journal article" date="2024" name="Nat. Commun.">
        <title>Phylogenomics reveals the evolutionary origins of lichenization in chlorophyte algae.</title>
        <authorList>
            <person name="Puginier C."/>
            <person name="Libourel C."/>
            <person name="Otte J."/>
            <person name="Skaloud P."/>
            <person name="Haon M."/>
            <person name="Grisel S."/>
            <person name="Petersen M."/>
            <person name="Berrin J.G."/>
            <person name="Delaux P.M."/>
            <person name="Dal Grande F."/>
            <person name="Keller J."/>
        </authorList>
    </citation>
    <scope>NUCLEOTIDE SEQUENCE [LARGE SCALE GENOMIC DNA]</scope>
    <source>
        <strain evidence="2 3">SAG 2523</strain>
    </source>
</reference>
<feature type="compositionally biased region" description="Low complexity" evidence="1">
    <location>
        <begin position="59"/>
        <end position="76"/>
    </location>
</feature>
<feature type="compositionally biased region" description="Polar residues" evidence="1">
    <location>
        <begin position="99"/>
        <end position="112"/>
    </location>
</feature>
<dbReference type="Pfam" id="PF07818">
    <property type="entry name" value="HCNGP"/>
    <property type="match status" value="1"/>
</dbReference>
<feature type="compositionally biased region" description="Low complexity" evidence="1">
    <location>
        <begin position="39"/>
        <end position="51"/>
    </location>
</feature>
<keyword evidence="3" id="KW-1185">Reference proteome</keyword>
<dbReference type="PANTHER" id="PTHR13464">
    <property type="entry name" value="TRANSCRIPTIONAL REGULATOR PROTEIN HCNGP"/>
    <property type="match status" value="1"/>
</dbReference>